<keyword evidence="11" id="KW-0325">Glycoprotein</keyword>
<comment type="subcellular location">
    <subcellularLocation>
        <location evidence="2">Cell membrane</location>
        <topology evidence="2">Lipid-anchor</topology>
        <topology evidence="2">GPI-anchor</topology>
    </subcellularLocation>
</comment>
<keyword evidence="12" id="KW-0449">Lipoprotein</keyword>
<keyword evidence="8 14" id="KW-0732">Signal</keyword>
<organism evidence="16 17">
    <name type="scientific">Patellaria atrata CBS 101060</name>
    <dbReference type="NCBI Taxonomy" id="1346257"/>
    <lineage>
        <taxon>Eukaryota</taxon>
        <taxon>Fungi</taxon>
        <taxon>Dikarya</taxon>
        <taxon>Ascomycota</taxon>
        <taxon>Pezizomycotina</taxon>
        <taxon>Dothideomycetes</taxon>
        <taxon>Dothideomycetes incertae sedis</taxon>
        <taxon>Patellariales</taxon>
        <taxon>Patellariaceae</taxon>
        <taxon>Patellaria</taxon>
    </lineage>
</organism>
<feature type="compositionally biased region" description="Low complexity" evidence="15">
    <location>
        <begin position="624"/>
        <end position="637"/>
    </location>
</feature>
<dbReference type="GO" id="GO:0000324">
    <property type="term" value="C:fungal-type vacuole"/>
    <property type="evidence" value="ECO:0007669"/>
    <property type="project" value="TreeGrafter"/>
</dbReference>
<keyword evidence="6 14" id="KW-0121">Carboxypeptidase</keyword>
<dbReference type="InterPro" id="IPR029058">
    <property type="entry name" value="AB_hydrolase_fold"/>
</dbReference>
<feature type="chain" id="PRO_5040539825" description="Carboxypeptidase" evidence="14">
    <location>
        <begin position="21"/>
        <end position="673"/>
    </location>
</feature>
<keyword evidence="5" id="KW-0472">Membrane</keyword>
<evidence type="ECO:0000256" key="15">
    <source>
        <dbReference type="SAM" id="MobiDB-lite"/>
    </source>
</evidence>
<keyword evidence="5" id="KW-0336">GPI-anchor</keyword>
<feature type="region of interest" description="Disordered" evidence="15">
    <location>
        <begin position="620"/>
        <end position="646"/>
    </location>
</feature>
<evidence type="ECO:0000256" key="8">
    <source>
        <dbReference type="ARBA" id="ARBA00022729"/>
    </source>
</evidence>
<evidence type="ECO:0000256" key="7">
    <source>
        <dbReference type="ARBA" id="ARBA00022670"/>
    </source>
</evidence>
<dbReference type="Proteomes" id="UP000799429">
    <property type="component" value="Unassembled WGS sequence"/>
</dbReference>
<keyword evidence="7 14" id="KW-0645">Protease</keyword>
<evidence type="ECO:0000256" key="14">
    <source>
        <dbReference type="RuleBase" id="RU361156"/>
    </source>
</evidence>
<comment type="caution">
    <text evidence="16">The sequence shown here is derived from an EMBL/GenBank/DDBJ whole genome shotgun (WGS) entry which is preliminary data.</text>
</comment>
<evidence type="ECO:0000313" key="17">
    <source>
        <dbReference type="Proteomes" id="UP000799429"/>
    </source>
</evidence>
<dbReference type="GO" id="GO:0004185">
    <property type="term" value="F:serine-type carboxypeptidase activity"/>
    <property type="evidence" value="ECO:0007669"/>
    <property type="project" value="UniProtKB-UniRule"/>
</dbReference>
<dbReference type="InterPro" id="IPR033124">
    <property type="entry name" value="Ser_caboxypep_his_AS"/>
</dbReference>
<dbReference type="Gene3D" id="3.40.50.1820">
    <property type="entry name" value="alpha/beta hydrolase"/>
    <property type="match status" value="1"/>
</dbReference>
<dbReference type="OrthoDB" id="443318at2759"/>
<accession>A0A9P4SB27</accession>
<proteinExistence type="inferred from homology"/>
<gene>
    <name evidence="16" type="ORF">M501DRAFT_1016483</name>
</gene>
<reference evidence="16" key="1">
    <citation type="journal article" date="2020" name="Stud. Mycol.">
        <title>101 Dothideomycetes genomes: a test case for predicting lifestyles and emergence of pathogens.</title>
        <authorList>
            <person name="Haridas S."/>
            <person name="Albert R."/>
            <person name="Binder M."/>
            <person name="Bloem J."/>
            <person name="Labutti K."/>
            <person name="Salamov A."/>
            <person name="Andreopoulos B."/>
            <person name="Baker S."/>
            <person name="Barry K."/>
            <person name="Bills G."/>
            <person name="Bluhm B."/>
            <person name="Cannon C."/>
            <person name="Castanera R."/>
            <person name="Culley D."/>
            <person name="Daum C."/>
            <person name="Ezra D."/>
            <person name="Gonzalez J."/>
            <person name="Henrissat B."/>
            <person name="Kuo A."/>
            <person name="Liang C."/>
            <person name="Lipzen A."/>
            <person name="Lutzoni F."/>
            <person name="Magnuson J."/>
            <person name="Mondo S."/>
            <person name="Nolan M."/>
            <person name="Ohm R."/>
            <person name="Pangilinan J."/>
            <person name="Park H.-J."/>
            <person name="Ramirez L."/>
            <person name="Alfaro M."/>
            <person name="Sun H."/>
            <person name="Tritt A."/>
            <person name="Yoshinaga Y."/>
            <person name="Zwiers L.-H."/>
            <person name="Turgeon B."/>
            <person name="Goodwin S."/>
            <person name="Spatafora J."/>
            <person name="Crous P."/>
            <person name="Grigoriev I."/>
        </authorList>
    </citation>
    <scope>NUCLEOTIDE SEQUENCE</scope>
    <source>
        <strain evidence="16">CBS 101060</strain>
    </source>
</reference>
<keyword evidence="17" id="KW-1185">Reference proteome</keyword>
<evidence type="ECO:0000256" key="4">
    <source>
        <dbReference type="ARBA" id="ARBA00022475"/>
    </source>
</evidence>
<keyword evidence="10" id="KW-0843">Virulence</keyword>
<dbReference type="PROSITE" id="PS00131">
    <property type="entry name" value="CARBOXYPEPT_SER_SER"/>
    <property type="match status" value="1"/>
</dbReference>
<comment type="function">
    <text evidence="13">Extracellular serine carboxypeptidase that contributes to pathogenicity.</text>
</comment>
<evidence type="ECO:0000256" key="6">
    <source>
        <dbReference type="ARBA" id="ARBA00022645"/>
    </source>
</evidence>
<dbReference type="Pfam" id="PF00450">
    <property type="entry name" value="Peptidase_S10"/>
    <property type="match status" value="1"/>
</dbReference>
<dbReference type="EC" id="3.4.16.-" evidence="14"/>
<dbReference type="GO" id="GO:0005886">
    <property type="term" value="C:plasma membrane"/>
    <property type="evidence" value="ECO:0007669"/>
    <property type="project" value="UniProtKB-SubCell"/>
</dbReference>
<evidence type="ECO:0000256" key="5">
    <source>
        <dbReference type="ARBA" id="ARBA00022622"/>
    </source>
</evidence>
<dbReference type="InterPro" id="IPR001563">
    <property type="entry name" value="Peptidase_S10"/>
</dbReference>
<evidence type="ECO:0000256" key="11">
    <source>
        <dbReference type="ARBA" id="ARBA00023180"/>
    </source>
</evidence>
<dbReference type="PRINTS" id="PR00724">
    <property type="entry name" value="CRBOXYPTASEC"/>
</dbReference>
<evidence type="ECO:0000256" key="12">
    <source>
        <dbReference type="ARBA" id="ARBA00023288"/>
    </source>
</evidence>
<dbReference type="PANTHER" id="PTHR11802">
    <property type="entry name" value="SERINE PROTEASE FAMILY S10 SERINE CARBOXYPEPTIDASE"/>
    <property type="match status" value="1"/>
</dbReference>
<sequence>MYSIPLFTVLAFLFGGVAQAQFFPPEPSGVTTLESQFGGGITISYKNPGICETTDGVKSYAGYVHLPAGTLSDLQEAQNYSINTFFWFFESRNDPANAPLSIWMNGGPGSSSMIGLFQEVGPCYVNIDSNSTVLNEWAWNRDVNMLFIDQPNHVGFSYDVPTNGTMDVLSGSVIEDDFEDGVPEREWDWTELVGTFPSGNPLATANGTVTASHALWHFAQAWFQNFPQYKPNDDRISIWTESYGGRYGPQFTAFFQEQNERILNGTWDDVGEKYIINLDTLGIICGCIDLLIQAPAYPKMAFNNTYGIQAIDESDYSSAVDAVESEGGCLDLVKECRRLAAEVDPDNSGDVDRVNQACTDANDFCALYVESPYVDYSGLSFYDITQNSTTPFPPPWYQGFLSQHWVQGALGVPINYTQSIESVYRAFQSTGDYARGGFLEDLSYILDSRIKVSLVYGDRDYACNWIGGEDVSLAVNYSNSREFQNAGYADIQVNDSYVGGLVRQYGNFSFARVFDAGHEVPSYQPETAYEIFRRVMFNKDIATGETDTIETPDYATEGPSDTWGTTNKATEQPENICYVLSPNTCREDDLEGIFSEGDPPLIRDYIVINNYTRGLLDDFEDEQSTTTPSGSSGPSSTEAVPSATSSGAASGNVLVEAWSWLTVGVVFAGMTLS</sequence>
<dbReference type="InterPro" id="IPR018202">
    <property type="entry name" value="Ser_caboxypep_ser_AS"/>
</dbReference>
<dbReference type="GO" id="GO:0098552">
    <property type="term" value="C:side of membrane"/>
    <property type="evidence" value="ECO:0007669"/>
    <property type="project" value="UniProtKB-KW"/>
</dbReference>
<comment type="catalytic activity">
    <reaction evidence="1">
        <text>Preferential release of a C-terminal arginine or lysine residue.</text>
        <dbReference type="EC" id="3.4.16.6"/>
    </reaction>
</comment>
<evidence type="ECO:0000256" key="9">
    <source>
        <dbReference type="ARBA" id="ARBA00022801"/>
    </source>
</evidence>
<protein>
    <recommendedName>
        <fullName evidence="14">Carboxypeptidase</fullName>
        <ecNumber evidence="14">3.4.16.-</ecNumber>
    </recommendedName>
</protein>
<feature type="region of interest" description="Disordered" evidence="15">
    <location>
        <begin position="549"/>
        <end position="568"/>
    </location>
</feature>
<evidence type="ECO:0000313" key="16">
    <source>
        <dbReference type="EMBL" id="KAF2839401.1"/>
    </source>
</evidence>
<dbReference type="PANTHER" id="PTHR11802:SF189">
    <property type="entry name" value="CARBOXYPEPTIDASE"/>
    <property type="match status" value="1"/>
</dbReference>
<name>A0A9P4SB27_9PEZI</name>
<keyword evidence="9 14" id="KW-0378">Hydrolase</keyword>
<evidence type="ECO:0000256" key="3">
    <source>
        <dbReference type="ARBA" id="ARBA00009431"/>
    </source>
</evidence>
<evidence type="ECO:0000256" key="1">
    <source>
        <dbReference type="ARBA" id="ARBA00001003"/>
    </source>
</evidence>
<comment type="similarity">
    <text evidence="3 14">Belongs to the peptidase S10 family.</text>
</comment>
<evidence type="ECO:0000256" key="13">
    <source>
        <dbReference type="ARBA" id="ARBA00037356"/>
    </source>
</evidence>
<evidence type="ECO:0000256" key="10">
    <source>
        <dbReference type="ARBA" id="ARBA00023026"/>
    </source>
</evidence>
<dbReference type="SUPFAM" id="SSF53474">
    <property type="entry name" value="alpha/beta-Hydrolases"/>
    <property type="match status" value="1"/>
</dbReference>
<keyword evidence="4" id="KW-1003">Cell membrane</keyword>
<dbReference type="EMBL" id="MU006095">
    <property type="protein sequence ID" value="KAF2839401.1"/>
    <property type="molecule type" value="Genomic_DNA"/>
</dbReference>
<dbReference type="AlphaFoldDB" id="A0A9P4SB27"/>
<dbReference type="PROSITE" id="PS00560">
    <property type="entry name" value="CARBOXYPEPT_SER_HIS"/>
    <property type="match status" value="1"/>
</dbReference>
<dbReference type="GO" id="GO:0006508">
    <property type="term" value="P:proteolysis"/>
    <property type="evidence" value="ECO:0007669"/>
    <property type="project" value="UniProtKB-KW"/>
</dbReference>
<evidence type="ECO:0000256" key="2">
    <source>
        <dbReference type="ARBA" id="ARBA00004609"/>
    </source>
</evidence>
<feature type="signal peptide" evidence="14">
    <location>
        <begin position="1"/>
        <end position="20"/>
    </location>
</feature>